<comment type="caution">
    <text evidence="4">The sequence shown here is derived from an EMBL/GenBank/DDBJ whole genome shotgun (WGS) entry which is preliminary data.</text>
</comment>
<evidence type="ECO:0000313" key="4">
    <source>
        <dbReference type="EMBL" id="MBX0302079.1"/>
    </source>
</evidence>
<protein>
    <submittedName>
        <fullName evidence="4">DUF58 domain-containing protein</fullName>
    </submittedName>
</protein>
<proteinExistence type="predicted"/>
<evidence type="ECO:0000256" key="1">
    <source>
        <dbReference type="SAM" id="Phobius"/>
    </source>
</evidence>
<name>A0A8J7YFH2_9EURY</name>
<evidence type="ECO:0000313" key="5">
    <source>
        <dbReference type="Proteomes" id="UP000783863"/>
    </source>
</evidence>
<feature type="transmembrane region" description="Helical" evidence="1">
    <location>
        <begin position="33"/>
        <end position="56"/>
    </location>
</feature>
<dbReference type="Gene3D" id="2.60.40.10">
    <property type="entry name" value="Immunoglobulins"/>
    <property type="match status" value="1"/>
</dbReference>
<dbReference type="Pfam" id="PF23933">
    <property type="entry name" value="DUF7269"/>
    <property type="match status" value="1"/>
</dbReference>
<keyword evidence="5" id="KW-1185">Reference proteome</keyword>
<dbReference type="Pfam" id="PF01882">
    <property type="entry name" value="DUF58"/>
    <property type="match status" value="1"/>
</dbReference>
<dbReference type="Proteomes" id="UP000783863">
    <property type="component" value="Unassembled WGS sequence"/>
</dbReference>
<keyword evidence="1" id="KW-0472">Membrane</keyword>
<evidence type="ECO:0000259" key="3">
    <source>
        <dbReference type="Pfam" id="PF01882"/>
    </source>
</evidence>
<keyword evidence="1" id="KW-1133">Transmembrane helix</keyword>
<feature type="domain" description="DUF11" evidence="2">
    <location>
        <begin position="266"/>
        <end position="322"/>
    </location>
</feature>
<feature type="transmembrane region" description="Helical" evidence="1">
    <location>
        <begin position="219"/>
        <end position="237"/>
    </location>
</feature>
<feature type="domain" description="DUF58" evidence="3">
    <location>
        <begin position="413"/>
        <end position="579"/>
    </location>
</feature>
<dbReference type="InterPro" id="IPR055693">
    <property type="entry name" value="DUF7269"/>
</dbReference>
<evidence type="ECO:0000259" key="2">
    <source>
        <dbReference type="Pfam" id="PF01345"/>
    </source>
</evidence>
<feature type="transmembrane region" description="Helical" evidence="1">
    <location>
        <begin position="7"/>
        <end position="27"/>
    </location>
</feature>
<dbReference type="InterPro" id="IPR001434">
    <property type="entry name" value="OmcB-like_DUF11"/>
</dbReference>
<gene>
    <name evidence="4" type="ORF">EGD98_00185</name>
</gene>
<dbReference type="NCBIfam" id="TIGR01451">
    <property type="entry name" value="B_ant_repeat"/>
    <property type="match status" value="1"/>
</dbReference>
<sequence>MTDRRVVAVGLLAGAGGILLIAVPGLAGAAVPTIAAVVLTVAVGLVAVGLAVRALLADGEPRDLPTPERRPTYRSAGAAFDGLLDDVGLAGRRKLDADEETGRERLRAVLEGVAVDALGRTDGWDPETARQQLSDGTWTDDVAAAAFFTEGYRPPVPRRAYLPWGRPDLPFARRGRHVVAALSARVGGPVPDPEERPERAVTPIDDYWPSGEFPRRRSTGLTAAITAGALAVSAVGVGFGEPAVVLTAALGIALVGVARVWSPTADVALTRSLSTERASPGDAVTVTVTVRNTGDRTLPDIRLVDGVPPGLTVVEGSPRVATALRPGKATTAEYTVEAVDGRHTFEPGVVVVGDPVGATETVTTVEGADGPTELVCGFGPPTTATEPPRPQVTVNPGQQVGTESGSGVEFDALREYRTGDPPARIDWHHRAKTGELATVEFREPRLSKVAVVVDTRPAAYVAKPGGVPAPRYGAVAAFTLASGLLAEGVPVGVGTVPPGEGWTPIGTGPAQREAVREVLAGDETVPWLAPANGATASDAVRALTARLEPDVQVLFVSPLCDDESAAIARRLDAAGHSVTVVSPDCTDAETVAGAFGRLDRWRRLSTLQGAGVPVTDWDPADGIEGVVRRVKH</sequence>
<organism evidence="4 5">
    <name type="scientific">Haloarcula salinisoli</name>
    <dbReference type="NCBI Taxonomy" id="2487746"/>
    <lineage>
        <taxon>Archaea</taxon>
        <taxon>Methanobacteriati</taxon>
        <taxon>Methanobacteriota</taxon>
        <taxon>Stenosarchaea group</taxon>
        <taxon>Halobacteria</taxon>
        <taxon>Halobacteriales</taxon>
        <taxon>Haloarculaceae</taxon>
        <taxon>Haloarcula</taxon>
    </lineage>
</organism>
<keyword evidence="1" id="KW-0812">Transmembrane</keyword>
<dbReference type="RefSeq" id="WP_220586328.1">
    <property type="nucleotide sequence ID" value="NZ_RKLQ01000001.1"/>
</dbReference>
<dbReference type="Pfam" id="PF01345">
    <property type="entry name" value="DUF11"/>
    <property type="match status" value="1"/>
</dbReference>
<accession>A0A8J7YFH2</accession>
<dbReference type="PANTHER" id="PTHR33608">
    <property type="entry name" value="BLL2464 PROTEIN"/>
    <property type="match status" value="1"/>
</dbReference>
<dbReference type="InterPro" id="IPR013783">
    <property type="entry name" value="Ig-like_fold"/>
</dbReference>
<dbReference type="AlphaFoldDB" id="A0A8J7YFH2"/>
<dbReference type="EMBL" id="RKLQ01000001">
    <property type="protein sequence ID" value="MBX0302079.1"/>
    <property type="molecule type" value="Genomic_DNA"/>
</dbReference>
<dbReference type="InterPro" id="IPR002881">
    <property type="entry name" value="DUF58"/>
</dbReference>
<reference evidence="4" key="1">
    <citation type="submission" date="2021-06" db="EMBL/GenBank/DDBJ databases">
        <title>Halomicroarcula sp. F24A a new haloarchaeum isolated from saline soil.</title>
        <authorList>
            <person name="Duran-Viseras A."/>
            <person name="Sanchez-Porro C."/>
            <person name="Ventosa A."/>
        </authorList>
    </citation>
    <scope>NUCLEOTIDE SEQUENCE</scope>
    <source>
        <strain evidence="4">F24A</strain>
    </source>
</reference>
<dbReference type="InterPro" id="IPR047589">
    <property type="entry name" value="DUF11_rpt"/>
</dbReference>
<dbReference type="PANTHER" id="PTHR33608:SF6">
    <property type="entry name" value="BLL2464 PROTEIN"/>
    <property type="match status" value="1"/>
</dbReference>